<name>A0A9D4ENW7_DREPO</name>
<dbReference type="AlphaFoldDB" id="A0A9D4ENW7"/>
<keyword evidence="3" id="KW-1185">Reference proteome</keyword>
<reference evidence="2" key="1">
    <citation type="journal article" date="2019" name="bioRxiv">
        <title>The Genome of the Zebra Mussel, Dreissena polymorpha: A Resource for Invasive Species Research.</title>
        <authorList>
            <person name="McCartney M.A."/>
            <person name="Auch B."/>
            <person name="Kono T."/>
            <person name="Mallez S."/>
            <person name="Zhang Y."/>
            <person name="Obille A."/>
            <person name="Becker A."/>
            <person name="Abrahante J.E."/>
            <person name="Garbe J."/>
            <person name="Badalamenti J.P."/>
            <person name="Herman A."/>
            <person name="Mangelson H."/>
            <person name="Liachko I."/>
            <person name="Sullivan S."/>
            <person name="Sone E.D."/>
            <person name="Koren S."/>
            <person name="Silverstein K.A.T."/>
            <person name="Beckman K.B."/>
            <person name="Gohl D.M."/>
        </authorList>
    </citation>
    <scope>NUCLEOTIDE SEQUENCE</scope>
    <source>
        <strain evidence="2">Duluth1</strain>
        <tissue evidence="2">Whole animal</tissue>
    </source>
</reference>
<feature type="region of interest" description="Disordered" evidence="1">
    <location>
        <begin position="28"/>
        <end position="57"/>
    </location>
</feature>
<gene>
    <name evidence="2" type="ORF">DPMN_160996</name>
</gene>
<evidence type="ECO:0000313" key="2">
    <source>
        <dbReference type="EMBL" id="KAH3783068.1"/>
    </source>
</evidence>
<protein>
    <submittedName>
        <fullName evidence="2">Uncharacterized protein</fullName>
    </submittedName>
</protein>
<dbReference type="EMBL" id="JAIWYP010000008">
    <property type="protein sequence ID" value="KAH3783068.1"/>
    <property type="molecule type" value="Genomic_DNA"/>
</dbReference>
<evidence type="ECO:0000313" key="3">
    <source>
        <dbReference type="Proteomes" id="UP000828390"/>
    </source>
</evidence>
<dbReference type="Proteomes" id="UP000828390">
    <property type="component" value="Unassembled WGS sequence"/>
</dbReference>
<proteinExistence type="predicted"/>
<reference evidence="2" key="2">
    <citation type="submission" date="2020-11" db="EMBL/GenBank/DDBJ databases">
        <authorList>
            <person name="McCartney M.A."/>
            <person name="Auch B."/>
            <person name="Kono T."/>
            <person name="Mallez S."/>
            <person name="Becker A."/>
            <person name="Gohl D.M."/>
            <person name="Silverstein K.A.T."/>
            <person name="Koren S."/>
            <person name="Bechman K.B."/>
            <person name="Herman A."/>
            <person name="Abrahante J.E."/>
            <person name="Garbe J."/>
        </authorList>
    </citation>
    <scope>NUCLEOTIDE SEQUENCE</scope>
    <source>
        <strain evidence="2">Duluth1</strain>
        <tissue evidence="2">Whole animal</tissue>
    </source>
</reference>
<evidence type="ECO:0000256" key="1">
    <source>
        <dbReference type="SAM" id="MobiDB-lite"/>
    </source>
</evidence>
<organism evidence="2 3">
    <name type="scientific">Dreissena polymorpha</name>
    <name type="common">Zebra mussel</name>
    <name type="synonym">Mytilus polymorpha</name>
    <dbReference type="NCBI Taxonomy" id="45954"/>
    <lineage>
        <taxon>Eukaryota</taxon>
        <taxon>Metazoa</taxon>
        <taxon>Spiralia</taxon>
        <taxon>Lophotrochozoa</taxon>
        <taxon>Mollusca</taxon>
        <taxon>Bivalvia</taxon>
        <taxon>Autobranchia</taxon>
        <taxon>Heteroconchia</taxon>
        <taxon>Euheterodonta</taxon>
        <taxon>Imparidentia</taxon>
        <taxon>Neoheterodontei</taxon>
        <taxon>Myida</taxon>
        <taxon>Dreissenoidea</taxon>
        <taxon>Dreissenidae</taxon>
        <taxon>Dreissena</taxon>
    </lineage>
</organism>
<sequence length="57" mass="5991">MFPCVGSTNLSSAAPPLKLTATLRLASNDTAGPAGFPGNRRRRSSVLSEVSRDSRIC</sequence>
<comment type="caution">
    <text evidence="2">The sequence shown here is derived from an EMBL/GenBank/DDBJ whole genome shotgun (WGS) entry which is preliminary data.</text>
</comment>
<accession>A0A9D4ENW7</accession>